<gene>
    <name evidence="2" type="ORF">L484_019532</name>
</gene>
<feature type="compositionally biased region" description="Basic residues" evidence="1">
    <location>
        <begin position="39"/>
        <end position="58"/>
    </location>
</feature>
<dbReference type="Proteomes" id="UP000030645">
    <property type="component" value="Unassembled WGS sequence"/>
</dbReference>
<proteinExistence type="predicted"/>
<sequence length="150" mass="17066">MAAGLGAQRRSVEEILWEHKSLRVGGGGDDGGTGSFAVARRKKHREGKHFLRKGKNERKRKDQSFPNEYEKDEKTHTKAKKQKREQGQKRQNTISKTNSKLSVDEQCRTDCYVVYFLTETACLGRRRWDSMGGDIDIVSNGEIYIGSDQS</sequence>
<protein>
    <submittedName>
        <fullName evidence="2">Uncharacterized protein</fullName>
    </submittedName>
</protein>
<evidence type="ECO:0000313" key="2">
    <source>
        <dbReference type="EMBL" id="EXB66894.1"/>
    </source>
</evidence>
<keyword evidence="3" id="KW-1185">Reference proteome</keyword>
<reference evidence="3" key="1">
    <citation type="submission" date="2013-01" db="EMBL/GenBank/DDBJ databases">
        <title>Draft Genome Sequence of a Mulberry Tree, Morus notabilis C.K. Schneid.</title>
        <authorList>
            <person name="He N."/>
            <person name="Zhao S."/>
        </authorList>
    </citation>
    <scope>NUCLEOTIDE SEQUENCE</scope>
</reference>
<name>W9RE45_9ROSA</name>
<accession>W9RE45</accession>
<dbReference type="AlphaFoldDB" id="W9RE45"/>
<feature type="compositionally biased region" description="Basic and acidic residues" evidence="1">
    <location>
        <begin position="59"/>
        <end position="76"/>
    </location>
</feature>
<evidence type="ECO:0000313" key="3">
    <source>
        <dbReference type="Proteomes" id="UP000030645"/>
    </source>
</evidence>
<feature type="compositionally biased region" description="Polar residues" evidence="1">
    <location>
        <begin position="92"/>
        <end position="101"/>
    </location>
</feature>
<evidence type="ECO:0000256" key="1">
    <source>
        <dbReference type="SAM" id="MobiDB-lite"/>
    </source>
</evidence>
<feature type="compositionally biased region" description="Gly residues" evidence="1">
    <location>
        <begin position="24"/>
        <end position="34"/>
    </location>
</feature>
<dbReference type="EMBL" id="KE344557">
    <property type="protein sequence ID" value="EXB66894.1"/>
    <property type="molecule type" value="Genomic_DNA"/>
</dbReference>
<organism evidence="2 3">
    <name type="scientific">Morus notabilis</name>
    <dbReference type="NCBI Taxonomy" id="981085"/>
    <lineage>
        <taxon>Eukaryota</taxon>
        <taxon>Viridiplantae</taxon>
        <taxon>Streptophyta</taxon>
        <taxon>Embryophyta</taxon>
        <taxon>Tracheophyta</taxon>
        <taxon>Spermatophyta</taxon>
        <taxon>Magnoliopsida</taxon>
        <taxon>eudicotyledons</taxon>
        <taxon>Gunneridae</taxon>
        <taxon>Pentapetalae</taxon>
        <taxon>rosids</taxon>
        <taxon>fabids</taxon>
        <taxon>Rosales</taxon>
        <taxon>Moraceae</taxon>
        <taxon>Moreae</taxon>
        <taxon>Morus</taxon>
    </lineage>
</organism>
<feature type="region of interest" description="Disordered" evidence="1">
    <location>
        <begin position="19"/>
        <end position="102"/>
    </location>
</feature>